<dbReference type="SUPFAM" id="SSF48619">
    <property type="entry name" value="Phospholipase A2, PLA2"/>
    <property type="match status" value="1"/>
</dbReference>
<protein>
    <recommendedName>
        <fullName evidence="3">Phospholipase A2-like central domain-containing protein</fullName>
    </recommendedName>
</protein>
<reference evidence="4" key="1">
    <citation type="submission" date="2021-01" db="UniProtKB">
        <authorList>
            <consortium name="EnsemblMetazoa"/>
        </authorList>
    </citation>
    <scope>IDENTIFICATION</scope>
</reference>
<evidence type="ECO:0000313" key="5">
    <source>
        <dbReference type="Proteomes" id="UP000594262"/>
    </source>
</evidence>
<dbReference type="GO" id="GO:0004623">
    <property type="term" value="F:phospholipase A2 activity"/>
    <property type="evidence" value="ECO:0007669"/>
    <property type="project" value="InterPro"/>
</dbReference>
<proteinExistence type="predicted"/>
<dbReference type="PROSITE" id="PS00118">
    <property type="entry name" value="PA2_HIS"/>
    <property type="match status" value="1"/>
</dbReference>
<dbReference type="OrthoDB" id="6075074at2759"/>
<dbReference type="AlphaFoldDB" id="A0A7M5VA55"/>
<dbReference type="SMART" id="SM00085">
    <property type="entry name" value="PA2c"/>
    <property type="match status" value="1"/>
</dbReference>
<dbReference type="InterPro" id="IPR036444">
    <property type="entry name" value="PLipase_A2_dom_sf"/>
</dbReference>
<dbReference type="PANTHER" id="PTHR12253">
    <property type="entry name" value="RH14732P"/>
    <property type="match status" value="1"/>
</dbReference>
<keyword evidence="5" id="KW-1185">Reference proteome</keyword>
<evidence type="ECO:0000256" key="2">
    <source>
        <dbReference type="ARBA" id="ARBA00022525"/>
    </source>
</evidence>
<accession>A0A7M5VA55</accession>
<dbReference type="GO" id="GO:0006644">
    <property type="term" value="P:phospholipid metabolic process"/>
    <property type="evidence" value="ECO:0007669"/>
    <property type="project" value="InterPro"/>
</dbReference>
<sequence>MFSADFFLFQIQYQNSTVWSLGLFEMNLLWYFAVIFSNIFCQTVHIKSLFIWKGTRWCGYGSELGLNEDNSTLLIPTLLPTNKSDSLKINKKVDLCCKAHDHCEHYVPRWKTKYGLVNWRPFTLSSCECDAKFLKCLEKDNSLSAKDIKRIYFDILEVPCFRLVLKDVRKCVKRTWFMACEKYAMKTRLRAVISSVEEYNGLQKLT</sequence>
<organism evidence="4 5">
    <name type="scientific">Clytia hemisphaerica</name>
    <dbReference type="NCBI Taxonomy" id="252671"/>
    <lineage>
        <taxon>Eukaryota</taxon>
        <taxon>Metazoa</taxon>
        <taxon>Cnidaria</taxon>
        <taxon>Hydrozoa</taxon>
        <taxon>Hydroidolina</taxon>
        <taxon>Leptothecata</taxon>
        <taxon>Obeliida</taxon>
        <taxon>Clytiidae</taxon>
        <taxon>Clytia</taxon>
    </lineage>
</organism>
<dbReference type="GO" id="GO:0005576">
    <property type="term" value="C:extracellular region"/>
    <property type="evidence" value="ECO:0007669"/>
    <property type="project" value="UniProtKB-SubCell"/>
</dbReference>
<keyword evidence="2" id="KW-0964">Secreted</keyword>
<evidence type="ECO:0000256" key="1">
    <source>
        <dbReference type="ARBA" id="ARBA00004613"/>
    </source>
</evidence>
<evidence type="ECO:0000313" key="4">
    <source>
        <dbReference type="EnsemblMetazoa" id="CLYHEMP006509.1"/>
    </source>
</evidence>
<name>A0A7M5VA55_9CNID</name>
<comment type="subcellular location">
    <subcellularLocation>
        <location evidence="1">Secreted</location>
    </subcellularLocation>
</comment>
<dbReference type="EnsemblMetazoa" id="CLYHEMT006509.1">
    <property type="protein sequence ID" value="CLYHEMP006509.1"/>
    <property type="gene ID" value="CLYHEMG006509"/>
</dbReference>
<dbReference type="GO" id="GO:0050482">
    <property type="term" value="P:arachidonate secretion"/>
    <property type="evidence" value="ECO:0007669"/>
    <property type="project" value="InterPro"/>
</dbReference>
<dbReference type="Gene3D" id="1.20.90.10">
    <property type="entry name" value="Phospholipase A2 domain"/>
    <property type="match status" value="1"/>
</dbReference>
<evidence type="ECO:0000259" key="3">
    <source>
        <dbReference type="SMART" id="SM00085"/>
    </source>
</evidence>
<dbReference type="InterPro" id="IPR016090">
    <property type="entry name" value="PLA2-like_dom"/>
</dbReference>
<feature type="domain" description="Phospholipase A2-like central" evidence="3">
    <location>
        <begin position="36"/>
        <end position="181"/>
    </location>
</feature>
<dbReference type="Pfam" id="PF05826">
    <property type="entry name" value="Phospholip_A2_2"/>
    <property type="match status" value="1"/>
</dbReference>
<dbReference type="InterPro" id="IPR033113">
    <property type="entry name" value="PLA2_histidine"/>
</dbReference>
<dbReference type="Proteomes" id="UP000594262">
    <property type="component" value="Unplaced"/>
</dbReference>